<dbReference type="Proteomes" id="UP001464555">
    <property type="component" value="Unassembled WGS sequence"/>
</dbReference>
<dbReference type="Gene3D" id="2.40.30.170">
    <property type="match status" value="1"/>
</dbReference>
<keyword evidence="3" id="KW-1133">Transmembrane helix</keyword>
<evidence type="ECO:0000256" key="3">
    <source>
        <dbReference type="SAM" id="Phobius"/>
    </source>
</evidence>
<gene>
    <name evidence="4" type="ORF">AAEO56_10830</name>
</gene>
<keyword evidence="3" id="KW-0812">Transmembrane</keyword>
<keyword evidence="3" id="KW-0472">Membrane</keyword>
<evidence type="ECO:0000313" key="4">
    <source>
        <dbReference type="EMBL" id="MEL1244756.1"/>
    </source>
</evidence>
<keyword evidence="2" id="KW-0175">Coiled coil</keyword>
<evidence type="ECO:0000313" key="5">
    <source>
        <dbReference type="Proteomes" id="UP001464555"/>
    </source>
</evidence>
<dbReference type="InterPro" id="IPR050465">
    <property type="entry name" value="UPF0194_transport"/>
</dbReference>
<dbReference type="EMBL" id="JBBYHR010000005">
    <property type="protein sequence ID" value="MEL1244756.1"/>
    <property type="molecule type" value="Genomic_DNA"/>
</dbReference>
<sequence>MKTSELVILKSWHKIVIILAKQTLMDTAVTRKNRKNKYLVIALPAFLLAGYLVYSAVTKKRGLDVKQNEIVIKTVENNYFEDFIVFQAKVEPLNSMLLNVIEGGAIHEIFVENGSMVTKGQPLARLYNPNTELGYVTQETSIIEQINNLNKAKLDLRNQELNLAKDLVAIEHDYLDAKTQYDLNEKLYKEEILSKNEWQKTQENFRFQKERKNIIQQSIQKEKQANQIQIGQITQSQAIMHKSLDILRTNKKNFLVTAPLAGRLTSFEPVLGKNYQAGESIGKIDVMNGYKLVAEVDEFYLSRISVGQKGRVDYKDGTINVAVTKVIPEIKKGSFQVELNFTDAKGLDLQQGLSFGVRLMLSEKAKRTVLPKGSFTEDTAGKWIFVVHGDKAERREIKLGRENPLYYEVLGGLKEGEKVVTSSYKDYKDIEVLNIAP</sequence>
<accession>A0ABU9HX75</accession>
<keyword evidence="5" id="KW-1185">Reference proteome</keyword>
<protein>
    <submittedName>
        <fullName evidence="4">HlyD family efflux transporter periplasmic adaptor subunit</fullName>
    </submittedName>
</protein>
<comment type="subcellular location">
    <subcellularLocation>
        <location evidence="1">Cell envelope</location>
    </subcellularLocation>
</comment>
<organism evidence="4 5">
    <name type="scientific">Flavobacterium arundinis</name>
    <dbReference type="NCBI Taxonomy" id="3139143"/>
    <lineage>
        <taxon>Bacteria</taxon>
        <taxon>Pseudomonadati</taxon>
        <taxon>Bacteroidota</taxon>
        <taxon>Flavobacteriia</taxon>
        <taxon>Flavobacteriales</taxon>
        <taxon>Flavobacteriaceae</taxon>
        <taxon>Flavobacterium</taxon>
    </lineage>
</organism>
<reference evidence="4 5" key="1">
    <citation type="submission" date="2024-04" db="EMBL/GenBank/DDBJ databases">
        <title>Flavobacterium sp. DGU11 16S ribosomal RNA gene Genome sequencing and assembly.</title>
        <authorList>
            <person name="Park S."/>
        </authorList>
    </citation>
    <scope>NUCLEOTIDE SEQUENCE [LARGE SCALE GENOMIC DNA]</scope>
    <source>
        <strain evidence="4 5">DGU11</strain>
    </source>
</reference>
<proteinExistence type="predicted"/>
<feature type="transmembrane region" description="Helical" evidence="3">
    <location>
        <begin position="38"/>
        <end position="57"/>
    </location>
</feature>
<evidence type="ECO:0000256" key="1">
    <source>
        <dbReference type="ARBA" id="ARBA00004196"/>
    </source>
</evidence>
<evidence type="ECO:0000256" key="2">
    <source>
        <dbReference type="ARBA" id="ARBA00023054"/>
    </source>
</evidence>
<dbReference type="Gene3D" id="1.10.287.470">
    <property type="entry name" value="Helix hairpin bin"/>
    <property type="match status" value="1"/>
</dbReference>
<comment type="caution">
    <text evidence="4">The sequence shown here is derived from an EMBL/GenBank/DDBJ whole genome shotgun (WGS) entry which is preliminary data.</text>
</comment>
<dbReference type="RefSeq" id="WP_341697072.1">
    <property type="nucleotide sequence ID" value="NZ_JBBYHR010000005.1"/>
</dbReference>
<dbReference type="Gene3D" id="2.40.50.100">
    <property type="match status" value="1"/>
</dbReference>
<name>A0ABU9HX75_9FLAO</name>
<dbReference type="Gene3D" id="2.40.420.20">
    <property type="match status" value="1"/>
</dbReference>
<dbReference type="PANTHER" id="PTHR32347:SF23">
    <property type="entry name" value="BLL5650 PROTEIN"/>
    <property type="match status" value="1"/>
</dbReference>
<dbReference type="PANTHER" id="PTHR32347">
    <property type="entry name" value="EFFLUX SYSTEM COMPONENT YKNX-RELATED"/>
    <property type="match status" value="1"/>
</dbReference>